<dbReference type="EMBL" id="CADCTQ010000121">
    <property type="protein sequence ID" value="CAA9238250.1"/>
    <property type="molecule type" value="Genomic_DNA"/>
</dbReference>
<name>A0A6J4HZ74_9SPHI</name>
<organism evidence="1">
    <name type="scientific">uncultured Cytophagales bacterium</name>
    <dbReference type="NCBI Taxonomy" id="158755"/>
    <lineage>
        <taxon>Bacteria</taxon>
        <taxon>Pseudomonadati</taxon>
        <taxon>Bacteroidota</taxon>
        <taxon>Sphingobacteriia</taxon>
        <taxon>Sphingobacteriales</taxon>
        <taxon>environmental samples</taxon>
    </lineage>
</organism>
<accession>A0A6J4HZ74</accession>
<dbReference type="AlphaFoldDB" id="A0A6J4HZ74"/>
<reference evidence="1" key="1">
    <citation type="submission" date="2020-02" db="EMBL/GenBank/DDBJ databases">
        <authorList>
            <person name="Meier V. D."/>
        </authorList>
    </citation>
    <scope>NUCLEOTIDE SEQUENCE</scope>
    <source>
        <strain evidence="1">AVDCRST_MAG56</strain>
    </source>
</reference>
<gene>
    <name evidence="1" type="ORF">AVDCRST_MAG56-1325</name>
</gene>
<protein>
    <submittedName>
        <fullName evidence="1">Uncharacterized protein</fullName>
    </submittedName>
</protein>
<sequence length="134" mass="15271">MKKDISFPPVEGVKIAVVKKHDPKAAFDWIVYLLNENEVPINNVIVASRGYGFKGEEQQKTSVLRHVIGNVPAHDYAVIESIDPGVFHLNNEYWVSYYIDGQIYDKKFIFVPDSITEDNLSRIEQLDVVGVIHK</sequence>
<evidence type="ECO:0000313" key="1">
    <source>
        <dbReference type="EMBL" id="CAA9238250.1"/>
    </source>
</evidence>
<proteinExistence type="predicted"/>